<feature type="transmembrane region" description="Helical" evidence="7">
    <location>
        <begin position="32"/>
        <end position="51"/>
    </location>
</feature>
<dbReference type="Pfam" id="PF00664">
    <property type="entry name" value="ABC_membrane"/>
    <property type="match status" value="1"/>
</dbReference>
<evidence type="ECO:0000256" key="3">
    <source>
        <dbReference type="ARBA" id="ARBA00022741"/>
    </source>
</evidence>
<evidence type="ECO:0000256" key="7">
    <source>
        <dbReference type="SAM" id="Phobius"/>
    </source>
</evidence>
<organism evidence="10 11">
    <name type="scientific">Asticcacaulis taihuensis</name>
    <dbReference type="NCBI Taxonomy" id="260084"/>
    <lineage>
        <taxon>Bacteria</taxon>
        <taxon>Pseudomonadati</taxon>
        <taxon>Pseudomonadota</taxon>
        <taxon>Alphaproteobacteria</taxon>
        <taxon>Caulobacterales</taxon>
        <taxon>Caulobacteraceae</taxon>
        <taxon>Asticcacaulis</taxon>
    </lineage>
</organism>
<dbReference type="GO" id="GO:0034040">
    <property type="term" value="F:ATPase-coupled lipid transmembrane transporter activity"/>
    <property type="evidence" value="ECO:0007669"/>
    <property type="project" value="TreeGrafter"/>
</dbReference>
<feature type="transmembrane region" description="Helical" evidence="7">
    <location>
        <begin position="71"/>
        <end position="92"/>
    </location>
</feature>
<keyword evidence="11" id="KW-1185">Reference proteome</keyword>
<evidence type="ECO:0000313" key="11">
    <source>
        <dbReference type="Proteomes" id="UP000199150"/>
    </source>
</evidence>
<feature type="transmembrane region" description="Helical" evidence="7">
    <location>
        <begin position="140"/>
        <end position="168"/>
    </location>
</feature>
<protein>
    <submittedName>
        <fullName evidence="10">ABC-type multidrug transport system, ATPase and permease component</fullName>
    </submittedName>
</protein>
<dbReference type="Proteomes" id="UP000199150">
    <property type="component" value="Unassembled WGS sequence"/>
</dbReference>
<dbReference type="STRING" id="260084.SAMN02927928_0731"/>
<evidence type="ECO:0000256" key="5">
    <source>
        <dbReference type="ARBA" id="ARBA00022989"/>
    </source>
</evidence>
<dbReference type="InterPro" id="IPR039421">
    <property type="entry name" value="Type_1_exporter"/>
</dbReference>
<feature type="transmembrane region" description="Helical" evidence="7">
    <location>
        <begin position="298"/>
        <end position="321"/>
    </location>
</feature>
<keyword evidence="3" id="KW-0547">Nucleotide-binding</keyword>
<gene>
    <name evidence="10" type="ORF">SAMN02927928_0731</name>
</gene>
<dbReference type="SUPFAM" id="SSF90123">
    <property type="entry name" value="ABC transporter transmembrane region"/>
    <property type="match status" value="1"/>
</dbReference>
<dbReference type="PANTHER" id="PTHR24221">
    <property type="entry name" value="ATP-BINDING CASSETTE SUB-FAMILY B"/>
    <property type="match status" value="1"/>
</dbReference>
<accession>A0A1G4PWS0</accession>
<evidence type="ECO:0000256" key="6">
    <source>
        <dbReference type="ARBA" id="ARBA00023136"/>
    </source>
</evidence>
<dbReference type="InterPro" id="IPR027417">
    <property type="entry name" value="P-loop_NTPase"/>
</dbReference>
<keyword evidence="4" id="KW-0067">ATP-binding</keyword>
<dbReference type="InterPro" id="IPR036640">
    <property type="entry name" value="ABC1_TM_sf"/>
</dbReference>
<feature type="transmembrane region" description="Helical" evidence="7">
    <location>
        <begin position="253"/>
        <end position="278"/>
    </location>
</feature>
<dbReference type="Gene3D" id="3.40.50.300">
    <property type="entry name" value="P-loop containing nucleotide triphosphate hydrolases"/>
    <property type="match status" value="1"/>
</dbReference>
<feature type="domain" description="ABC transporter" evidence="8">
    <location>
        <begin position="350"/>
        <end position="583"/>
    </location>
</feature>
<dbReference type="SUPFAM" id="SSF52540">
    <property type="entry name" value="P-loop containing nucleoside triphosphate hydrolases"/>
    <property type="match status" value="1"/>
</dbReference>
<dbReference type="GO" id="GO:0016887">
    <property type="term" value="F:ATP hydrolysis activity"/>
    <property type="evidence" value="ECO:0007669"/>
    <property type="project" value="InterPro"/>
</dbReference>
<dbReference type="GO" id="GO:0005524">
    <property type="term" value="F:ATP binding"/>
    <property type="evidence" value="ECO:0007669"/>
    <property type="project" value="UniProtKB-KW"/>
</dbReference>
<dbReference type="PROSITE" id="PS50893">
    <property type="entry name" value="ABC_TRANSPORTER_2"/>
    <property type="match status" value="1"/>
</dbReference>
<reference evidence="11" key="1">
    <citation type="submission" date="2016-10" db="EMBL/GenBank/DDBJ databases">
        <authorList>
            <person name="Varghese N."/>
            <person name="Submissions S."/>
        </authorList>
    </citation>
    <scope>NUCLEOTIDE SEQUENCE [LARGE SCALE GENOMIC DNA]</scope>
    <source>
        <strain evidence="11">CGMCC 1.3431</strain>
    </source>
</reference>
<evidence type="ECO:0000259" key="9">
    <source>
        <dbReference type="PROSITE" id="PS50929"/>
    </source>
</evidence>
<evidence type="ECO:0000259" key="8">
    <source>
        <dbReference type="PROSITE" id="PS50893"/>
    </source>
</evidence>
<dbReference type="EMBL" id="FMTS01000001">
    <property type="protein sequence ID" value="SCW36763.1"/>
    <property type="molecule type" value="Genomic_DNA"/>
</dbReference>
<feature type="transmembrane region" description="Helical" evidence="7">
    <location>
        <begin position="174"/>
        <end position="194"/>
    </location>
</feature>
<evidence type="ECO:0000256" key="2">
    <source>
        <dbReference type="ARBA" id="ARBA00022692"/>
    </source>
</evidence>
<dbReference type="PROSITE" id="PS50929">
    <property type="entry name" value="ABC_TM1F"/>
    <property type="match status" value="1"/>
</dbReference>
<dbReference type="InterPro" id="IPR017871">
    <property type="entry name" value="ABC_transporter-like_CS"/>
</dbReference>
<evidence type="ECO:0000256" key="4">
    <source>
        <dbReference type="ARBA" id="ARBA00022840"/>
    </source>
</evidence>
<dbReference type="Gene3D" id="1.20.1560.10">
    <property type="entry name" value="ABC transporter type 1, transmembrane domain"/>
    <property type="match status" value="1"/>
</dbReference>
<dbReference type="Pfam" id="PF00005">
    <property type="entry name" value="ABC_tran"/>
    <property type="match status" value="1"/>
</dbReference>
<dbReference type="GO" id="GO:0140359">
    <property type="term" value="F:ABC-type transporter activity"/>
    <property type="evidence" value="ECO:0007669"/>
    <property type="project" value="InterPro"/>
</dbReference>
<dbReference type="PANTHER" id="PTHR24221:SF654">
    <property type="entry name" value="ATP-BINDING CASSETTE SUB-FAMILY B MEMBER 6"/>
    <property type="match status" value="1"/>
</dbReference>
<keyword evidence="5 7" id="KW-1133">Transmembrane helix</keyword>
<evidence type="ECO:0000256" key="1">
    <source>
        <dbReference type="ARBA" id="ARBA00004651"/>
    </source>
</evidence>
<dbReference type="SMART" id="SM00382">
    <property type="entry name" value="AAA"/>
    <property type="match status" value="1"/>
</dbReference>
<dbReference type="CDD" id="cd03228">
    <property type="entry name" value="ABCC_MRP_Like"/>
    <property type="match status" value="1"/>
</dbReference>
<dbReference type="InterPro" id="IPR003439">
    <property type="entry name" value="ABC_transporter-like_ATP-bd"/>
</dbReference>
<keyword evidence="6 7" id="KW-0472">Membrane</keyword>
<comment type="subcellular location">
    <subcellularLocation>
        <location evidence="1">Cell membrane</location>
        <topology evidence="1">Multi-pass membrane protein</topology>
    </subcellularLocation>
</comment>
<dbReference type="InterPro" id="IPR011527">
    <property type="entry name" value="ABC1_TM_dom"/>
</dbReference>
<dbReference type="PROSITE" id="PS00211">
    <property type="entry name" value="ABC_TRANSPORTER_1"/>
    <property type="match status" value="1"/>
</dbReference>
<dbReference type="InterPro" id="IPR003593">
    <property type="entry name" value="AAA+_ATPase"/>
</dbReference>
<sequence>MGITRRCSNNGNVRVLATLAGAMIDRDTGLRVTLMLCLAMEIIVIGLSAGSPYLLKVLIDGLSHDVTTLEWATVLSVLFVVASLGGSVLAAWRQVFSQKIIDRLNEEIVDDVLKRAMPDLAGPRDGDTGRILGLIERLPFGLQILVGGLIWQVLPTFLQVGISLVIIASVLKPLYVAVLAVTLVAFTVATWYGATQQHQVSAAASAASGNVSETVADILRNARRVVLNGALPQERRLVRERFGERAHAFSDMLASHVGVAALQYGVAGTGVCGLLVLGARDALDGAMTIGGLVLLQAYAFRLVLPLSGFGYVISQAALALITVRDILDLGREEEGAKESARAPGSGAAGVELRSVSFAYGVGLPSVQDISLTLQPGSFNVLVGPNGSGKSTLAQIMAGILRPDKGEVLIDDFPLDRIPRGQRYQYVLYVPQTVTLLNRSLLANALYPPSRLTEAELMQLLMDWRFHDPDRDIDLTASAGELGERLSGGQRQKLELARIARTRVPVIILDESTSALDPASEAEAIWTLRQNHSRETTLVLITHRLALVEAADQVLFLKNGTLVRSGTHQTLLQDSAAYGRLWQDART</sequence>
<dbReference type="AlphaFoldDB" id="A0A1G4PWS0"/>
<feature type="domain" description="ABC transmembrane type-1" evidence="9">
    <location>
        <begin position="36"/>
        <end position="318"/>
    </location>
</feature>
<proteinExistence type="predicted"/>
<evidence type="ECO:0000313" key="10">
    <source>
        <dbReference type="EMBL" id="SCW36763.1"/>
    </source>
</evidence>
<keyword evidence="2 7" id="KW-0812">Transmembrane</keyword>
<name>A0A1G4PWS0_9CAUL</name>
<dbReference type="GO" id="GO:0005886">
    <property type="term" value="C:plasma membrane"/>
    <property type="evidence" value="ECO:0007669"/>
    <property type="project" value="UniProtKB-SubCell"/>
</dbReference>